<proteinExistence type="inferred from homology"/>
<evidence type="ECO:0000256" key="5">
    <source>
        <dbReference type="ARBA" id="ARBA00022970"/>
    </source>
</evidence>
<feature type="compositionally biased region" description="Polar residues" evidence="8">
    <location>
        <begin position="67"/>
        <end position="86"/>
    </location>
</feature>
<feature type="transmembrane region" description="Helical" evidence="9">
    <location>
        <begin position="450"/>
        <end position="473"/>
    </location>
</feature>
<evidence type="ECO:0000256" key="8">
    <source>
        <dbReference type="SAM" id="MobiDB-lite"/>
    </source>
</evidence>
<evidence type="ECO:0000313" key="11">
    <source>
        <dbReference type="EMBL" id="RUP48737.1"/>
    </source>
</evidence>
<evidence type="ECO:0000256" key="4">
    <source>
        <dbReference type="ARBA" id="ARBA00022692"/>
    </source>
</evidence>
<feature type="transmembrane region" description="Helical" evidence="9">
    <location>
        <begin position="334"/>
        <end position="351"/>
    </location>
</feature>
<sequence length="588" mass="65062">MKFWDGEFSRLFCCFAPLPMKALLNIGIRNFPPFGGLAIQMIGCDVTSRYIKPVAWNIRTRKNMAAHSSSNGYQPVSRTSFTNDSVDNLPEIRNPSTSPSPTSVSALPSPKRSHSFTLDRSNEVETRNGKRNDYDGYGGSYEETMPLHLLSQEDDEDEDGDEAARDVTMRDDDPIKTPMDGGTILESFLNMANSIIGAGIIGLPYSFREAGFWMGLLLLVGLTWTVDWTVRLLMHNGKLAGRNTYQDLMYFCFGHAGLIAISMFQFVFAFGAMCAYSVILGDTIPHVVLSLFPRITSVPILYLFTNRRFVIAFFTCSVSYPLSLYRDMTKLAKTSALALVAIVIIIASVIIEGPRMPPELRGSRVGAFDFVHAEVFQAIGVISFAFVCHHNSFLIFGSLKQPSLNRFALVTHLSMFISLLACLMLALGGYAVFTDRTTGNILNNFPQNDFIINIARFCFGLNMFTTLPLETFVCREVIEHYFYHNRTFSLTRHVILTTLLVLVSMLIALVTCNLGFVLELTGGFSATALAFILPPMCYLRLASGPVLTLKKLPHLVCIAFGAVVMVLSTFFSLQKALTPGGEEGGCDA</sequence>
<feature type="transmembrane region" description="Helical" evidence="9">
    <location>
        <begin position="212"/>
        <end position="230"/>
    </location>
</feature>
<keyword evidence="4 9" id="KW-0812">Transmembrane</keyword>
<feature type="region of interest" description="Disordered" evidence="8">
    <location>
        <begin position="67"/>
        <end position="137"/>
    </location>
</feature>
<feature type="transmembrane region" description="Helical" evidence="9">
    <location>
        <begin position="408"/>
        <end position="430"/>
    </location>
</feature>
<protein>
    <recommendedName>
        <fullName evidence="10">Amino acid transporter transmembrane domain-containing protein</fullName>
    </recommendedName>
</protein>
<dbReference type="EMBL" id="RBNI01003012">
    <property type="protein sequence ID" value="RUP48737.1"/>
    <property type="molecule type" value="Genomic_DNA"/>
</dbReference>
<evidence type="ECO:0000313" key="12">
    <source>
        <dbReference type="Proteomes" id="UP000268093"/>
    </source>
</evidence>
<gene>
    <name evidence="11" type="ORF">BC936DRAFT_144076</name>
</gene>
<evidence type="ECO:0000256" key="3">
    <source>
        <dbReference type="ARBA" id="ARBA00022448"/>
    </source>
</evidence>
<evidence type="ECO:0000259" key="10">
    <source>
        <dbReference type="Pfam" id="PF01490"/>
    </source>
</evidence>
<accession>A0A433DD22</accession>
<feature type="transmembrane region" description="Helical" evidence="9">
    <location>
        <begin position="494"/>
        <end position="518"/>
    </location>
</feature>
<feature type="compositionally biased region" description="Basic and acidic residues" evidence="8">
    <location>
        <begin position="120"/>
        <end position="134"/>
    </location>
</feature>
<dbReference type="GO" id="GO:0016020">
    <property type="term" value="C:membrane"/>
    <property type="evidence" value="ECO:0007669"/>
    <property type="project" value="UniProtKB-SubCell"/>
</dbReference>
<dbReference type="AlphaFoldDB" id="A0A433DD22"/>
<keyword evidence="12" id="KW-1185">Reference proteome</keyword>
<dbReference type="PANTHER" id="PTHR22950:SF458">
    <property type="entry name" value="SODIUM-COUPLED NEUTRAL AMINO ACID TRANSPORTER 11-RELATED"/>
    <property type="match status" value="1"/>
</dbReference>
<feature type="transmembrane region" description="Helical" evidence="9">
    <location>
        <begin position="250"/>
        <end position="279"/>
    </location>
</feature>
<evidence type="ECO:0000256" key="6">
    <source>
        <dbReference type="ARBA" id="ARBA00022989"/>
    </source>
</evidence>
<dbReference type="GO" id="GO:0015179">
    <property type="term" value="F:L-amino acid transmembrane transporter activity"/>
    <property type="evidence" value="ECO:0007669"/>
    <property type="project" value="TreeGrafter"/>
</dbReference>
<dbReference type="GO" id="GO:0005783">
    <property type="term" value="C:endoplasmic reticulum"/>
    <property type="evidence" value="ECO:0007669"/>
    <property type="project" value="TreeGrafter"/>
</dbReference>
<comment type="caution">
    <text evidence="11">The sequence shown here is derived from an EMBL/GenBank/DDBJ whole genome shotgun (WGS) entry which is preliminary data.</text>
</comment>
<feature type="transmembrane region" description="Helical" evidence="9">
    <location>
        <begin position="524"/>
        <end position="542"/>
    </location>
</feature>
<dbReference type="OrthoDB" id="28208at2759"/>
<feature type="compositionally biased region" description="Low complexity" evidence="8">
    <location>
        <begin position="95"/>
        <end position="110"/>
    </location>
</feature>
<comment type="subcellular location">
    <subcellularLocation>
        <location evidence="1">Membrane</location>
        <topology evidence="1">Multi-pass membrane protein</topology>
    </subcellularLocation>
</comment>
<feature type="transmembrane region" description="Helical" evidence="9">
    <location>
        <begin position="554"/>
        <end position="573"/>
    </location>
</feature>
<reference evidence="11 12" key="1">
    <citation type="journal article" date="2018" name="New Phytol.">
        <title>Phylogenomics of Endogonaceae and evolution of mycorrhizas within Mucoromycota.</title>
        <authorList>
            <person name="Chang Y."/>
            <person name="Desiro A."/>
            <person name="Na H."/>
            <person name="Sandor L."/>
            <person name="Lipzen A."/>
            <person name="Clum A."/>
            <person name="Barry K."/>
            <person name="Grigoriev I.V."/>
            <person name="Martin F.M."/>
            <person name="Stajich J.E."/>
            <person name="Smith M.E."/>
            <person name="Bonito G."/>
            <person name="Spatafora J.W."/>
        </authorList>
    </citation>
    <scope>NUCLEOTIDE SEQUENCE [LARGE SCALE GENOMIC DNA]</scope>
    <source>
        <strain evidence="11 12">GMNB39</strain>
    </source>
</reference>
<feature type="transmembrane region" description="Helical" evidence="9">
    <location>
        <begin position="375"/>
        <end position="396"/>
    </location>
</feature>
<feature type="domain" description="Amino acid transporter transmembrane" evidence="10">
    <location>
        <begin position="181"/>
        <end position="572"/>
    </location>
</feature>
<keyword evidence="7 9" id="KW-0472">Membrane</keyword>
<dbReference type="Proteomes" id="UP000268093">
    <property type="component" value="Unassembled WGS sequence"/>
</dbReference>
<comment type="similarity">
    <text evidence="2">Belongs to the amino acid/polyamine transporter 2 family.</text>
</comment>
<evidence type="ECO:0000256" key="7">
    <source>
        <dbReference type="ARBA" id="ARBA00023136"/>
    </source>
</evidence>
<evidence type="ECO:0000256" key="2">
    <source>
        <dbReference type="ARBA" id="ARBA00008066"/>
    </source>
</evidence>
<evidence type="ECO:0000256" key="1">
    <source>
        <dbReference type="ARBA" id="ARBA00004141"/>
    </source>
</evidence>
<dbReference type="PANTHER" id="PTHR22950">
    <property type="entry name" value="AMINO ACID TRANSPORTER"/>
    <property type="match status" value="1"/>
</dbReference>
<dbReference type="InterPro" id="IPR013057">
    <property type="entry name" value="AA_transpt_TM"/>
</dbReference>
<keyword evidence="6 9" id="KW-1133">Transmembrane helix</keyword>
<keyword evidence="3" id="KW-0813">Transport</keyword>
<organism evidence="11 12">
    <name type="scientific">Jimgerdemannia flammicorona</name>
    <dbReference type="NCBI Taxonomy" id="994334"/>
    <lineage>
        <taxon>Eukaryota</taxon>
        <taxon>Fungi</taxon>
        <taxon>Fungi incertae sedis</taxon>
        <taxon>Mucoromycota</taxon>
        <taxon>Mucoromycotina</taxon>
        <taxon>Endogonomycetes</taxon>
        <taxon>Endogonales</taxon>
        <taxon>Endogonaceae</taxon>
        <taxon>Jimgerdemannia</taxon>
    </lineage>
</organism>
<evidence type="ECO:0000256" key="9">
    <source>
        <dbReference type="SAM" id="Phobius"/>
    </source>
</evidence>
<name>A0A433DD22_9FUNG</name>
<dbReference type="Pfam" id="PF01490">
    <property type="entry name" value="Aa_trans"/>
    <property type="match status" value="1"/>
</dbReference>
<keyword evidence="5" id="KW-0029">Amino-acid transport</keyword>